<organism evidence="3 4">
    <name type="scientific">Gimesia maris</name>
    <dbReference type="NCBI Taxonomy" id="122"/>
    <lineage>
        <taxon>Bacteria</taxon>
        <taxon>Pseudomonadati</taxon>
        <taxon>Planctomycetota</taxon>
        <taxon>Planctomycetia</taxon>
        <taxon>Planctomycetales</taxon>
        <taxon>Planctomycetaceae</taxon>
        <taxon>Gimesia</taxon>
    </lineage>
</organism>
<proteinExistence type="predicted"/>
<gene>
    <name evidence="3" type="ORF">GmarT_23260</name>
</gene>
<dbReference type="Proteomes" id="UP000322887">
    <property type="component" value="Chromosome"/>
</dbReference>
<evidence type="ECO:0000256" key="1">
    <source>
        <dbReference type="SAM" id="MobiDB-lite"/>
    </source>
</evidence>
<feature type="domain" description="Transglutaminase-like" evidence="2">
    <location>
        <begin position="205"/>
        <end position="296"/>
    </location>
</feature>
<evidence type="ECO:0000313" key="3">
    <source>
        <dbReference type="EMBL" id="QEG16461.1"/>
    </source>
</evidence>
<dbReference type="EMBL" id="CP042910">
    <property type="protein sequence ID" value="QEG16461.1"/>
    <property type="molecule type" value="Genomic_DNA"/>
</dbReference>
<accession>A0ABX5YLB7</accession>
<keyword evidence="4" id="KW-1185">Reference proteome</keyword>
<dbReference type="InterPro" id="IPR002931">
    <property type="entry name" value="Transglutaminase-like"/>
</dbReference>
<evidence type="ECO:0000313" key="4">
    <source>
        <dbReference type="Proteomes" id="UP000322887"/>
    </source>
</evidence>
<dbReference type="InterPro" id="IPR038765">
    <property type="entry name" value="Papain-like_cys_pep_sf"/>
</dbReference>
<dbReference type="RefSeq" id="WP_002647960.1">
    <property type="nucleotide sequence ID" value="NZ_CP042910.1"/>
</dbReference>
<dbReference type="Gene3D" id="3.10.620.30">
    <property type="match status" value="1"/>
</dbReference>
<protein>
    <recommendedName>
        <fullName evidence="2">Transglutaminase-like domain-containing protein</fullName>
    </recommendedName>
</protein>
<dbReference type="Pfam" id="PF01841">
    <property type="entry name" value="Transglut_core"/>
    <property type="match status" value="1"/>
</dbReference>
<name>A0ABX5YLB7_9PLAN</name>
<dbReference type="GeneID" id="98646902"/>
<feature type="region of interest" description="Disordered" evidence="1">
    <location>
        <begin position="379"/>
        <end position="398"/>
    </location>
</feature>
<sequence length="552" mass="62909">MKILKLTASLNYRLLFYVAVFLPVQLQAEQGIIQPQTQSGHKSEVITELIQPANITHEQGAAYSARLKIQRPADKDAKSRCELLENGKPLPFPHALHRRIREQGRGHYSHWTPGTLYFSTSDSTDPRTNGRKYELVSTESYLQKTASFVLTESNSEITVPVDLDRESHPLKMIWQNLDSKTTITPAWKCKGAPDLSSQSAMLASILKPGMNAEEKSIAIWRFLVDWRYHYDPAEQGDELHDPVKFLNVYGYGFCDDCATNFMVLARKAGLQSRVWGLSGHVVAETFYDGQWHMFDPDHQVFYRNRQGKIAGVEELAEQPQIITQTPRDPLGSPSELIAKLYTSTADNRVNERQPQIRDTSVLPVLEPLDYVEFRYSNPERVHQKNKSHSPEPPLAGEGILKRTVRDLHDLKQTAGNQRQWQLSWPYVLLSGHIDLALNSSEIHPRISISNDQKSWRPLQGEIKKNRLRLSLNEWIRKQSTAVYHCFIRLESPHQTDPAALIDQAAAELRFQFAPRALAHVQNGNNDFEMKLATEPAGPTKGLRVELIWKETD</sequence>
<evidence type="ECO:0000259" key="2">
    <source>
        <dbReference type="Pfam" id="PF01841"/>
    </source>
</evidence>
<dbReference type="SUPFAM" id="SSF54001">
    <property type="entry name" value="Cysteine proteinases"/>
    <property type="match status" value="1"/>
</dbReference>
<reference evidence="3 4" key="1">
    <citation type="submission" date="2019-08" db="EMBL/GenBank/DDBJ databases">
        <title>Deep-cultivation of Planctomycetes and their phenomic and genomic characterization uncovers novel biology.</title>
        <authorList>
            <person name="Wiegand S."/>
            <person name="Jogler M."/>
            <person name="Boedeker C."/>
            <person name="Pinto D."/>
            <person name="Vollmers J."/>
            <person name="Rivas-Marin E."/>
            <person name="Kohn T."/>
            <person name="Peeters S.H."/>
            <person name="Heuer A."/>
            <person name="Rast P."/>
            <person name="Oberbeckmann S."/>
            <person name="Bunk B."/>
            <person name="Jeske O."/>
            <person name="Meyerdierks A."/>
            <person name="Storesund J.E."/>
            <person name="Kallscheuer N."/>
            <person name="Luecker S."/>
            <person name="Lage O.M."/>
            <person name="Pohl T."/>
            <person name="Merkel B.J."/>
            <person name="Hornburger P."/>
            <person name="Mueller R.-W."/>
            <person name="Bruemmer F."/>
            <person name="Labrenz M."/>
            <person name="Spormann A.M."/>
            <person name="Op den Camp H."/>
            <person name="Overmann J."/>
            <person name="Amann R."/>
            <person name="Jetten M.S.M."/>
            <person name="Mascher T."/>
            <person name="Medema M.H."/>
            <person name="Devos D.P."/>
            <person name="Kaster A.-K."/>
            <person name="Ovreas L."/>
            <person name="Rohde M."/>
            <person name="Galperin M.Y."/>
            <person name="Jogler C."/>
        </authorList>
    </citation>
    <scope>NUCLEOTIDE SEQUENCE [LARGE SCALE GENOMIC DNA]</scope>
    <source>
        <strain evidence="3 4">DSM 8797</strain>
    </source>
</reference>